<feature type="compositionally biased region" description="Pro residues" evidence="5">
    <location>
        <begin position="47"/>
        <end position="57"/>
    </location>
</feature>
<dbReference type="SUPFAM" id="SSF57903">
    <property type="entry name" value="FYVE/PHD zinc finger"/>
    <property type="match status" value="1"/>
</dbReference>
<feature type="compositionally biased region" description="Low complexity" evidence="5">
    <location>
        <begin position="251"/>
        <end position="270"/>
    </location>
</feature>
<evidence type="ECO:0000256" key="2">
    <source>
        <dbReference type="ARBA" id="ARBA00022771"/>
    </source>
</evidence>
<gene>
    <name evidence="8" type="ORF">HK105_202988</name>
</gene>
<feature type="compositionally biased region" description="Low complexity" evidence="5">
    <location>
        <begin position="586"/>
        <end position="604"/>
    </location>
</feature>
<sequence length="673" mass="69079">MLSALASPFMMAAASIAAGSPPPLMPIDLGTPPMIPDAGAVADPDSLPDPDPAPDPPLADCLGDTALPSRGLLGSLDGRRLLSGLAQQPVFALPSALADEDDTVALAARAPTPAATPLGAFDSALAALDDGFGGRLDALSASDAGDADDSDSAAARLDEHMQAGPALRHSDQMHPACAPLLPPAALPVHRVEPASPPASSAHTSPADSASIGSADVASDGAMPEAPASRRRGRARVLLPPPPADAPDDRAASGGRASTRGRRPAAAARLAALKKARAAADAAGDADSTSSLSPTPALAPLQQPPPQPQALRAAKPRRKSAKSAAAQALLAAAVAAAHSARESQCQADRPTDGVSAPRRSLRPTIFEEFTLSDVDWCRYCGVTQQAQTAAFRPGPWGKRTLCNKHGCDYKGYGYIEKEPRLNLAGFVGEPLHQRIRPILQEWCASCFQAHSAPENILVQCDGCSRAFHEACAKTPIPRDIATGAAGGQKWYCNPSCLSDSLTGHIAIEVPKRNLPLMRAMGRAAATPGGGGRTQLAASRPRSGSAASASSSPQSATSSEATPTPASSKRRNSRQQQTKPRLGKQPPMSASSSASSSSSMASKRAREAAAAAQTLIEVASGSKLMPVDSTPLTHIAKRARIGAEQLAVRRDADPADDMDEDSPPEASAAGKVAKR</sequence>
<dbReference type="InterPro" id="IPR013083">
    <property type="entry name" value="Znf_RING/FYVE/PHD"/>
</dbReference>
<dbReference type="PROSITE" id="PS50016">
    <property type="entry name" value="ZF_PHD_2"/>
    <property type="match status" value="1"/>
</dbReference>
<dbReference type="Pfam" id="PF00628">
    <property type="entry name" value="PHD"/>
    <property type="match status" value="1"/>
</dbReference>
<feature type="compositionally biased region" description="Low complexity" evidence="5">
    <location>
        <begin position="535"/>
        <end position="565"/>
    </location>
</feature>
<feature type="region of interest" description="Disordered" evidence="5">
    <location>
        <begin position="521"/>
        <end position="604"/>
    </location>
</feature>
<evidence type="ECO:0000256" key="6">
    <source>
        <dbReference type="SAM" id="SignalP"/>
    </source>
</evidence>
<dbReference type="SMART" id="SM00249">
    <property type="entry name" value="PHD"/>
    <property type="match status" value="1"/>
</dbReference>
<accession>A0ABR4NCV2</accession>
<evidence type="ECO:0000256" key="5">
    <source>
        <dbReference type="SAM" id="MobiDB-lite"/>
    </source>
</evidence>
<feature type="compositionally biased region" description="Low complexity" evidence="5">
    <location>
        <begin position="277"/>
        <end position="300"/>
    </location>
</feature>
<feature type="region of interest" description="Disordered" evidence="5">
    <location>
        <begin position="189"/>
        <end position="321"/>
    </location>
</feature>
<keyword evidence="1" id="KW-0479">Metal-binding</keyword>
<keyword evidence="9" id="KW-1185">Reference proteome</keyword>
<protein>
    <recommendedName>
        <fullName evidence="7">PHD-type domain-containing protein</fullName>
    </recommendedName>
</protein>
<keyword evidence="6" id="KW-0732">Signal</keyword>
<proteinExistence type="predicted"/>
<feature type="chain" id="PRO_5045640963" description="PHD-type domain-containing protein" evidence="6">
    <location>
        <begin position="20"/>
        <end position="673"/>
    </location>
</feature>
<keyword evidence="3" id="KW-0862">Zinc</keyword>
<dbReference type="InterPro" id="IPR001965">
    <property type="entry name" value="Znf_PHD"/>
</dbReference>
<evidence type="ECO:0000256" key="3">
    <source>
        <dbReference type="ARBA" id="ARBA00022833"/>
    </source>
</evidence>
<feature type="compositionally biased region" description="Low complexity" evidence="5">
    <location>
        <begin position="197"/>
        <end position="210"/>
    </location>
</feature>
<evidence type="ECO:0000313" key="9">
    <source>
        <dbReference type="Proteomes" id="UP001527925"/>
    </source>
</evidence>
<dbReference type="EMBL" id="JADGIZ020000011">
    <property type="protein sequence ID" value="KAL2917324.1"/>
    <property type="molecule type" value="Genomic_DNA"/>
</dbReference>
<dbReference type="Proteomes" id="UP001527925">
    <property type="component" value="Unassembled WGS sequence"/>
</dbReference>
<dbReference type="Gene3D" id="3.30.40.10">
    <property type="entry name" value="Zinc/RING finger domain, C3HC4 (zinc finger)"/>
    <property type="match status" value="1"/>
</dbReference>
<reference evidence="8 9" key="1">
    <citation type="submission" date="2023-09" db="EMBL/GenBank/DDBJ databases">
        <title>Pangenome analysis of Batrachochytrium dendrobatidis and related Chytrids.</title>
        <authorList>
            <person name="Yacoub M.N."/>
            <person name="Stajich J.E."/>
            <person name="James T.Y."/>
        </authorList>
    </citation>
    <scope>NUCLEOTIDE SEQUENCE [LARGE SCALE GENOMIC DNA]</scope>
    <source>
        <strain evidence="8 9">JEL0888</strain>
    </source>
</reference>
<evidence type="ECO:0000256" key="4">
    <source>
        <dbReference type="PROSITE-ProRule" id="PRU00146"/>
    </source>
</evidence>
<name>A0ABR4NCV2_9FUNG</name>
<organism evidence="8 9">
    <name type="scientific">Polyrhizophydium stewartii</name>
    <dbReference type="NCBI Taxonomy" id="2732419"/>
    <lineage>
        <taxon>Eukaryota</taxon>
        <taxon>Fungi</taxon>
        <taxon>Fungi incertae sedis</taxon>
        <taxon>Chytridiomycota</taxon>
        <taxon>Chytridiomycota incertae sedis</taxon>
        <taxon>Chytridiomycetes</taxon>
        <taxon>Rhizophydiales</taxon>
        <taxon>Rhizophydiales incertae sedis</taxon>
        <taxon>Polyrhizophydium</taxon>
    </lineage>
</organism>
<evidence type="ECO:0000256" key="1">
    <source>
        <dbReference type="ARBA" id="ARBA00022723"/>
    </source>
</evidence>
<feature type="signal peptide" evidence="6">
    <location>
        <begin position="1"/>
        <end position="19"/>
    </location>
</feature>
<dbReference type="InterPro" id="IPR011011">
    <property type="entry name" value="Znf_FYVE_PHD"/>
</dbReference>
<keyword evidence="2 4" id="KW-0863">Zinc-finger</keyword>
<feature type="domain" description="PHD-type" evidence="7">
    <location>
        <begin position="439"/>
        <end position="497"/>
    </location>
</feature>
<evidence type="ECO:0000313" key="8">
    <source>
        <dbReference type="EMBL" id="KAL2917324.1"/>
    </source>
</evidence>
<comment type="caution">
    <text evidence="8">The sequence shown here is derived from an EMBL/GenBank/DDBJ whole genome shotgun (WGS) entry which is preliminary data.</text>
</comment>
<feature type="compositionally biased region" description="Acidic residues" evidence="5">
    <location>
        <begin position="652"/>
        <end position="661"/>
    </location>
</feature>
<dbReference type="InterPro" id="IPR019787">
    <property type="entry name" value="Znf_PHD-finger"/>
</dbReference>
<evidence type="ECO:0000259" key="7">
    <source>
        <dbReference type="PROSITE" id="PS50016"/>
    </source>
</evidence>
<feature type="region of interest" description="Disordered" evidence="5">
    <location>
        <begin position="35"/>
        <end position="58"/>
    </location>
</feature>
<feature type="region of interest" description="Disordered" evidence="5">
    <location>
        <begin position="638"/>
        <end position="673"/>
    </location>
</feature>